<dbReference type="GeneID" id="26639052"/>
<name>A0A0F6WD21_9CAUD</name>
<dbReference type="KEGG" id="vg:26639052"/>
<accession>A0A0F6WD21</accession>
<dbReference type="InterPro" id="IPR003615">
    <property type="entry name" value="HNH_nuc"/>
</dbReference>
<dbReference type="RefSeq" id="YP_009212557.1">
    <property type="nucleotide sequence ID" value="NC_028945.1"/>
</dbReference>
<evidence type="ECO:0000256" key="1">
    <source>
        <dbReference type="SAM" id="MobiDB-lite"/>
    </source>
</evidence>
<keyword evidence="4" id="KW-0540">Nuclease</keyword>
<feature type="region of interest" description="Disordered" evidence="1">
    <location>
        <begin position="126"/>
        <end position="165"/>
    </location>
</feature>
<dbReference type="EMBL" id="KR052482">
    <property type="protein sequence ID" value="AKF13580.1"/>
    <property type="molecule type" value="Genomic_DNA"/>
</dbReference>
<organism evidence="4 5">
    <name type="scientific">Sinorhizobium phage phiN3</name>
    <dbReference type="NCBI Taxonomy" id="1647405"/>
    <lineage>
        <taxon>Viruses</taxon>
        <taxon>Duplodnaviria</taxon>
        <taxon>Heunggongvirae</taxon>
        <taxon>Uroviricota</taxon>
        <taxon>Caudoviricetes</taxon>
        <taxon>Emdodecavirus</taxon>
        <taxon>Emdodecavirus N3</taxon>
    </lineage>
</organism>
<dbReference type="Proteomes" id="UP000202958">
    <property type="component" value="Segment"/>
</dbReference>
<evidence type="ECO:0000313" key="4">
    <source>
        <dbReference type="EMBL" id="AKF13580.1"/>
    </source>
</evidence>
<evidence type="ECO:0000259" key="3">
    <source>
        <dbReference type="SMART" id="SM00507"/>
    </source>
</evidence>
<evidence type="ECO:0000259" key="2">
    <source>
        <dbReference type="SMART" id="SM00496"/>
    </source>
</evidence>
<dbReference type="InterPro" id="IPR003611">
    <property type="entry name" value="NUMOD3"/>
</dbReference>
<keyword evidence="4" id="KW-0255">Endonuclease</keyword>
<protein>
    <submittedName>
        <fullName evidence="4">MobE homing endonuclease</fullName>
    </submittedName>
</protein>
<reference evidence="4 5" key="1">
    <citation type="submission" date="2015-04" db="EMBL/GenBank/DDBJ databases">
        <authorList>
            <person name="Hodson T.S."/>
            <person name="Hyde J.R."/>
            <person name="Schouten J.T."/>
            <person name="Crockett J.T."/>
            <person name="Smith T.A."/>
            <person name="Merrill B.D."/>
            <person name="Crook M.B."/>
            <person name="Griffitts J.S."/>
            <person name="Burnett S.H."/>
            <person name="Grose J.H."/>
            <person name="Breakwell D.P."/>
        </authorList>
    </citation>
    <scope>NUCLEOTIDE SEQUENCE [LARGE SCALE GENOMIC DNA]</scope>
</reference>
<dbReference type="Pfam" id="PF07460">
    <property type="entry name" value="NUMOD3"/>
    <property type="match status" value="1"/>
</dbReference>
<dbReference type="Gene3D" id="1.10.10.10">
    <property type="entry name" value="Winged helix-like DNA-binding domain superfamily/Winged helix DNA-binding domain"/>
    <property type="match status" value="1"/>
</dbReference>
<gene>
    <name evidence="4" type="ORF">PHIN3_317</name>
</gene>
<dbReference type="OrthoDB" id="19703at10239"/>
<dbReference type="GO" id="GO:0003677">
    <property type="term" value="F:DNA binding"/>
    <property type="evidence" value="ECO:0007669"/>
    <property type="project" value="InterPro"/>
</dbReference>
<dbReference type="GO" id="GO:0004519">
    <property type="term" value="F:endonuclease activity"/>
    <property type="evidence" value="ECO:0007669"/>
    <property type="project" value="UniProtKB-KW"/>
</dbReference>
<feature type="domain" description="Nuclease associated modular" evidence="2">
    <location>
        <begin position="144"/>
        <end position="160"/>
    </location>
</feature>
<dbReference type="SMART" id="SM00496">
    <property type="entry name" value="IENR2"/>
    <property type="match status" value="2"/>
</dbReference>
<evidence type="ECO:0000313" key="5">
    <source>
        <dbReference type="Proteomes" id="UP000202958"/>
    </source>
</evidence>
<sequence>MFNESKYTHWYFSIVKSAATSDRKKSDDQYYENHHIVPKSLGGNNAKSNLVLLTAREHFLCHWLLTKMVDSIHFYKMACAFNRMLNSSKKHERNFNSKQYEVARKVFAESMRGPANPRYGKAVFDHRGRKRSEKTKQRISAARAGSKASEETRAKMSQAKTGKGKKTYQFIDPKGNLVTVTNMKQFCAQNKFDVSAMYNLANGKYCSKTYKGWAILHS</sequence>
<keyword evidence="4" id="KW-0378">Hydrolase</keyword>
<feature type="domain" description="Nuclease associated modular" evidence="2">
    <location>
        <begin position="127"/>
        <end position="143"/>
    </location>
</feature>
<feature type="domain" description="HNH nuclease" evidence="3">
    <location>
        <begin position="6"/>
        <end position="59"/>
    </location>
</feature>
<keyword evidence="5" id="KW-1185">Reference proteome</keyword>
<dbReference type="InterPro" id="IPR036388">
    <property type="entry name" value="WH-like_DNA-bd_sf"/>
</dbReference>
<dbReference type="CDD" id="cd00085">
    <property type="entry name" value="HNHc"/>
    <property type="match status" value="1"/>
</dbReference>
<proteinExistence type="predicted"/>
<dbReference type="SMART" id="SM00507">
    <property type="entry name" value="HNHc"/>
    <property type="match status" value="1"/>
</dbReference>